<evidence type="ECO:0000313" key="2">
    <source>
        <dbReference type="EMBL" id="KAG0142353.1"/>
    </source>
</evidence>
<protein>
    <submittedName>
        <fullName evidence="2">Uncharacterized protein</fullName>
    </submittedName>
</protein>
<accession>A0A9P6NE46</accession>
<sequence length="281" mass="31330">MKYKAIEAPEPDEASPGCPFFDRDMPAQLSLEGTHSHLLKQVKRPFVLRLFRGRQLDQRLIHSDQDISETMRKICQEDIDAFEIEEVIAEGPTPTPQYAEFFTEEDGKMHLTPIMELFSLLDYLKNKSAENSEEQDGEPIDQETLAAIIADDVAREKIRIRVPEPMRESTDLMRAFDFSSTSAEPLTAQAGPAACVASSSGTSPMANEETAKDSCTVVDKAPTQELALPAPDEQSSPNQSPTEVNLSWMGESPDQNQLQRLVRFMNVLTDMITGYSCPESK</sequence>
<evidence type="ECO:0000313" key="3">
    <source>
        <dbReference type="Proteomes" id="UP000886653"/>
    </source>
</evidence>
<dbReference type="EMBL" id="MU167351">
    <property type="protein sequence ID" value="KAG0142353.1"/>
    <property type="molecule type" value="Genomic_DNA"/>
</dbReference>
<feature type="compositionally biased region" description="Polar residues" evidence="1">
    <location>
        <begin position="233"/>
        <end position="245"/>
    </location>
</feature>
<gene>
    <name evidence="2" type="ORF">CROQUDRAFT_662654</name>
</gene>
<proteinExistence type="predicted"/>
<evidence type="ECO:0000256" key="1">
    <source>
        <dbReference type="SAM" id="MobiDB-lite"/>
    </source>
</evidence>
<dbReference type="OrthoDB" id="2499564at2759"/>
<feature type="region of interest" description="Disordered" evidence="1">
    <location>
        <begin position="227"/>
        <end position="252"/>
    </location>
</feature>
<organism evidence="2 3">
    <name type="scientific">Cronartium quercuum f. sp. fusiforme G11</name>
    <dbReference type="NCBI Taxonomy" id="708437"/>
    <lineage>
        <taxon>Eukaryota</taxon>
        <taxon>Fungi</taxon>
        <taxon>Dikarya</taxon>
        <taxon>Basidiomycota</taxon>
        <taxon>Pucciniomycotina</taxon>
        <taxon>Pucciniomycetes</taxon>
        <taxon>Pucciniales</taxon>
        <taxon>Coleosporiaceae</taxon>
        <taxon>Cronartium</taxon>
    </lineage>
</organism>
<dbReference type="Proteomes" id="UP000886653">
    <property type="component" value="Unassembled WGS sequence"/>
</dbReference>
<reference evidence="2" key="1">
    <citation type="submission" date="2013-11" db="EMBL/GenBank/DDBJ databases">
        <title>Genome sequence of the fusiform rust pathogen reveals effectors for host alternation and coevolution with pine.</title>
        <authorList>
            <consortium name="DOE Joint Genome Institute"/>
            <person name="Smith K."/>
            <person name="Pendleton A."/>
            <person name="Kubisiak T."/>
            <person name="Anderson C."/>
            <person name="Salamov A."/>
            <person name="Aerts A."/>
            <person name="Riley R."/>
            <person name="Clum A."/>
            <person name="Lindquist E."/>
            <person name="Ence D."/>
            <person name="Campbell M."/>
            <person name="Kronenberg Z."/>
            <person name="Feau N."/>
            <person name="Dhillon B."/>
            <person name="Hamelin R."/>
            <person name="Burleigh J."/>
            <person name="Smith J."/>
            <person name="Yandell M."/>
            <person name="Nelson C."/>
            <person name="Grigoriev I."/>
            <person name="Davis J."/>
        </authorList>
    </citation>
    <scope>NUCLEOTIDE SEQUENCE</scope>
    <source>
        <strain evidence="2">G11</strain>
    </source>
</reference>
<dbReference type="AlphaFoldDB" id="A0A9P6NE46"/>
<name>A0A9P6NE46_9BASI</name>
<keyword evidence="3" id="KW-1185">Reference proteome</keyword>
<comment type="caution">
    <text evidence="2">The sequence shown here is derived from an EMBL/GenBank/DDBJ whole genome shotgun (WGS) entry which is preliminary data.</text>
</comment>